<dbReference type="EMBL" id="MW423737">
    <property type="protein sequence ID" value="QQK88527.1"/>
    <property type="molecule type" value="Genomic_DNA"/>
</dbReference>
<keyword evidence="5" id="KW-0235">DNA replication</keyword>
<dbReference type="PANTHER" id="PTHR47810:SF1">
    <property type="entry name" value="DNA LIGASE B"/>
    <property type="match status" value="1"/>
</dbReference>
<dbReference type="PANTHER" id="PTHR47810">
    <property type="entry name" value="DNA LIGASE"/>
    <property type="match status" value="1"/>
</dbReference>
<dbReference type="GO" id="GO:0006310">
    <property type="term" value="P:DNA recombination"/>
    <property type="evidence" value="ECO:0007669"/>
    <property type="project" value="InterPro"/>
</dbReference>
<dbReference type="SUPFAM" id="SSF56091">
    <property type="entry name" value="DNA ligase/mRNA capping enzyme, catalytic domain"/>
    <property type="match status" value="1"/>
</dbReference>
<dbReference type="InterPro" id="IPR012310">
    <property type="entry name" value="DNA_ligase_ATP-dep_cent"/>
</dbReference>
<dbReference type="InterPro" id="IPR050326">
    <property type="entry name" value="NAD_dep_DNA_ligaseB"/>
</dbReference>
<keyword evidence="4" id="KW-0436">Ligase</keyword>
<keyword evidence="6" id="KW-0227">DNA damage</keyword>
<sequence>MFKPMLAATAQLDALNENFFQSIKLEGVRAQFTPDEGLVTRQLKPFNNTIIYERFDAVERYCYDHNIMLEGEFYVHGWDFKRIDSCCRGEGNIDARQMEFHVFDCWDPEQPDLPFEQRYELYKQHVTALCALVGHIVHAVMQYPYVSENDAMHAYGWAIEHGYEGLCFKRKDLAYKLGRSTVKQGYFLRIKPENPYDGIVLGFIERQHNLMESETNELGQLFKRQNKDMKRAAGMVQNALVYTPEIDKIHKVAMTRGLTDPDRAMLWDTQDQYIGCGIQWVGIPVPGQDIPRSPRFDKWRHDIQPTFLAHDSGSLMVEWDADKVASYLESGCDAIPVTTFLERVASGEWQLGK</sequence>
<dbReference type="Gene3D" id="2.40.50.140">
    <property type="entry name" value="Nucleic acid-binding proteins"/>
    <property type="match status" value="1"/>
</dbReference>
<dbReference type="InterPro" id="IPR012340">
    <property type="entry name" value="NA-bd_OB-fold"/>
</dbReference>
<evidence type="ECO:0000259" key="8">
    <source>
        <dbReference type="Pfam" id="PF01068"/>
    </source>
</evidence>
<protein>
    <recommendedName>
        <fullName evidence="3">DNA ligase</fullName>
    </recommendedName>
</protein>
<evidence type="ECO:0000256" key="3">
    <source>
        <dbReference type="ARBA" id="ARBA00013308"/>
    </source>
</evidence>
<comment type="cofactor">
    <cofactor evidence="1">
        <name>a divalent metal cation</name>
        <dbReference type="ChEBI" id="CHEBI:60240"/>
    </cofactor>
</comment>
<evidence type="ECO:0000256" key="6">
    <source>
        <dbReference type="ARBA" id="ARBA00022763"/>
    </source>
</evidence>
<comment type="similarity">
    <text evidence="2">Belongs to the ATP-dependent DNA ligase family.</text>
</comment>
<dbReference type="GO" id="GO:0006260">
    <property type="term" value="P:DNA replication"/>
    <property type="evidence" value="ECO:0007669"/>
    <property type="project" value="UniProtKB-KW"/>
</dbReference>
<accession>A0A7T6ZMI3</accession>
<dbReference type="GO" id="GO:0003910">
    <property type="term" value="F:DNA ligase (ATP) activity"/>
    <property type="evidence" value="ECO:0007669"/>
    <property type="project" value="InterPro"/>
</dbReference>
<dbReference type="GO" id="GO:0005524">
    <property type="term" value="F:ATP binding"/>
    <property type="evidence" value="ECO:0007669"/>
    <property type="project" value="InterPro"/>
</dbReference>
<evidence type="ECO:0000313" key="9">
    <source>
        <dbReference type="EMBL" id="QQK88527.1"/>
    </source>
</evidence>
<evidence type="ECO:0000256" key="4">
    <source>
        <dbReference type="ARBA" id="ARBA00022598"/>
    </source>
</evidence>
<dbReference type="Gene3D" id="3.30.1490.70">
    <property type="match status" value="1"/>
</dbReference>
<dbReference type="GO" id="GO:0006281">
    <property type="term" value="P:DNA repair"/>
    <property type="evidence" value="ECO:0007669"/>
    <property type="project" value="UniProtKB-KW"/>
</dbReference>
<dbReference type="Gene3D" id="3.30.470.30">
    <property type="entry name" value="DNA ligase/mRNA capping enzyme"/>
    <property type="match status" value="1"/>
</dbReference>
<keyword evidence="7" id="KW-0234">DNA repair</keyword>
<feature type="domain" description="ATP-dependent DNA ligase family profile" evidence="8">
    <location>
        <begin position="4"/>
        <end position="180"/>
    </location>
</feature>
<evidence type="ECO:0000256" key="1">
    <source>
        <dbReference type="ARBA" id="ARBA00001968"/>
    </source>
</evidence>
<reference evidence="9" key="1">
    <citation type="submission" date="2020-12" db="EMBL/GenBank/DDBJ databases">
        <authorList>
            <person name="Hu Z."/>
        </authorList>
    </citation>
    <scope>NUCLEOTIDE SEQUENCE</scope>
</reference>
<proteinExistence type="inferred from homology"/>
<organism evidence="9">
    <name type="scientific">Vibrio phage PH669</name>
    <dbReference type="NCBI Taxonomy" id="2800823"/>
    <lineage>
        <taxon>Viruses</taxon>
        <taxon>Duplodnaviria</taxon>
        <taxon>Heunggongvirae</taxon>
        <taxon>Uroviricota</taxon>
        <taxon>Caudoviricetes</taxon>
        <taxon>Queuovirinae</taxon>
    </lineage>
</organism>
<evidence type="ECO:0000256" key="2">
    <source>
        <dbReference type="ARBA" id="ARBA00007572"/>
    </source>
</evidence>
<name>A0A7T6ZMI3_9CAUD</name>
<evidence type="ECO:0000256" key="7">
    <source>
        <dbReference type="ARBA" id="ARBA00023204"/>
    </source>
</evidence>
<evidence type="ECO:0000256" key="5">
    <source>
        <dbReference type="ARBA" id="ARBA00022705"/>
    </source>
</evidence>
<dbReference type="Pfam" id="PF01068">
    <property type="entry name" value="DNA_ligase_A_M"/>
    <property type="match status" value="1"/>
</dbReference>